<dbReference type="WBParaSite" id="nRc.2.0.1.t15521-RA">
    <property type="protein sequence ID" value="nRc.2.0.1.t15521-RA"/>
    <property type="gene ID" value="nRc.2.0.1.g15521"/>
</dbReference>
<accession>A0A915INZ4</accession>
<reference evidence="2" key="1">
    <citation type="submission" date="2022-11" db="UniProtKB">
        <authorList>
            <consortium name="WormBaseParasite"/>
        </authorList>
    </citation>
    <scope>IDENTIFICATION</scope>
</reference>
<dbReference type="AlphaFoldDB" id="A0A915INZ4"/>
<evidence type="ECO:0000313" key="2">
    <source>
        <dbReference type="WBParaSite" id="nRc.2.0.1.t15521-RA"/>
    </source>
</evidence>
<dbReference type="Proteomes" id="UP000887565">
    <property type="component" value="Unplaced"/>
</dbReference>
<protein>
    <submittedName>
        <fullName evidence="2">Uncharacterized protein</fullName>
    </submittedName>
</protein>
<organism evidence="1 2">
    <name type="scientific">Romanomermis culicivorax</name>
    <name type="common">Nematode worm</name>
    <dbReference type="NCBI Taxonomy" id="13658"/>
    <lineage>
        <taxon>Eukaryota</taxon>
        <taxon>Metazoa</taxon>
        <taxon>Ecdysozoa</taxon>
        <taxon>Nematoda</taxon>
        <taxon>Enoplea</taxon>
        <taxon>Dorylaimia</taxon>
        <taxon>Mermithida</taxon>
        <taxon>Mermithoidea</taxon>
        <taxon>Mermithidae</taxon>
        <taxon>Romanomermis</taxon>
    </lineage>
</organism>
<keyword evidence="1" id="KW-1185">Reference proteome</keyword>
<evidence type="ECO:0000313" key="1">
    <source>
        <dbReference type="Proteomes" id="UP000887565"/>
    </source>
</evidence>
<sequence>MNEVLTSQKPCFSRTQINNVTNFAAPESFEVLNFWGGSSYNNWGLSCKCKTTKGNILINSELKKKLAKRKLLLRALTTRKEKNKKEDLQT</sequence>
<name>A0A915INZ4_ROMCU</name>
<proteinExistence type="predicted"/>